<dbReference type="AlphaFoldDB" id="A0A0G4NF90"/>
<evidence type="ECO:0000313" key="1">
    <source>
        <dbReference type="EMBL" id="CRK44970.1"/>
    </source>
</evidence>
<gene>
    <name evidence="1" type="ORF">BN1723_016433</name>
</gene>
<proteinExistence type="predicted"/>
<evidence type="ECO:0000313" key="2">
    <source>
        <dbReference type="Proteomes" id="UP000045706"/>
    </source>
</evidence>
<dbReference type="EMBL" id="CVQI01034429">
    <property type="protein sequence ID" value="CRK44970.1"/>
    <property type="molecule type" value="Genomic_DNA"/>
</dbReference>
<reference evidence="2" key="1">
    <citation type="submission" date="2015-05" db="EMBL/GenBank/DDBJ databases">
        <authorList>
            <person name="Fogelqvist Johan"/>
        </authorList>
    </citation>
    <scope>NUCLEOTIDE SEQUENCE [LARGE SCALE GENOMIC DNA]</scope>
</reference>
<feature type="non-terminal residue" evidence="1">
    <location>
        <position position="1"/>
    </location>
</feature>
<name>A0A0G4NF90_VERLO</name>
<sequence length="98" mass="10383">DGGKARGFDPSEMLDALRDAINGHLLSLIDAKVHKLHLVASEVAATLDAWEDGVTDRPAPLWAQTTLDVDPAAGVDAFLQDVALLSPGGRWITSTEHA</sequence>
<dbReference type="Proteomes" id="UP000045706">
    <property type="component" value="Unassembled WGS sequence"/>
</dbReference>
<organism evidence="1 2">
    <name type="scientific">Verticillium longisporum</name>
    <name type="common">Verticillium dahliae var. longisporum</name>
    <dbReference type="NCBI Taxonomy" id="100787"/>
    <lineage>
        <taxon>Eukaryota</taxon>
        <taxon>Fungi</taxon>
        <taxon>Dikarya</taxon>
        <taxon>Ascomycota</taxon>
        <taxon>Pezizomycotina</taxon>
        <taxon>Sordariomycetes</taxon>
        <taxon>Hypocreomycetidae</taxon>
        <taxon>Glomerellales</taxon>
        <taxon>Plectosphaerellaceae</taxon>
        <taxon>Verticillium</taxon>
    </lineage>
</organism>
<accession>A0A0G4NF90</accession>
<protein>
    <submittedName>
        <fullName evidence="1">Uncharacterized protein</fullName>
    </submittedName>
</protein>